<proteinExistence type="predicted"/>
<dbReference type="EMBL" id="JARBWL010000001">
    <property type="protein sequence ID" value="MDI2590814.1"/>
    <property type="molecule type" value="Genomic_DNA"/>
</dbReference>
<name>A0ABT6QIV4_9PSED</name>
<feature type="domain" description="DUF1843" evidence="2">
    <location>
        <begin position="10"/>
        <end position="60"/>
    </location>
</feature>
<gene>
    <name evidence="3" type="ORF">POF45_05100</name>
</gene>
<evidence type="ECO:0000259" key="2">
    <source>
        <dbReference type="Pfam" id="PF08898"/>
    </source>
</evidence>
<dbReference type="InterPro" id="IPR014994">
    <property type="entry name" value="DUF1843"/>
</dbReference>
<organism evidence="3 4">
    <name type="scientific">Pseudomonas fungipugnans</name>
    <dbReference type="NCBI Taxonomy" id="3024217"/>
    <lineage>
        <taxon>Bacteria</taxon>
        <taxon>Pseudomonadati</taxon>
        <taxon>Pseudomonadota</taxon>
        <taxon>Gammaproteobacteria</taxon>
        <taxon>Pseudomonadales</taxon>
        <taxon>Pseudomonadaceae</taxon>
        <taxon>Pseudomonas</taxon>
    </lineage>
</organism>
<dbReference type="Proteomes" id="UP001159100">
    <property type="component" value="Unassembled WGS sequence"/>
</dbReference>
<protein>
    <submittedName>
        <fullName evidence="3">DUF1843 domain-containing protein</fullName>
    </submittedName>
</protein>
<dbReference type="RefSeq" id="WP_259494910.1">
    <property type="nucleotide sequence ID" value="NZ_JARBWL010000001.1"/>
</dbReference>
<sequence length="62" mass="7090">MSPPNSHSIPPYGTAIHEAIKKDDLQQMKALLKQRDASKPENSELKSAYEKLAQEVTRREQR</sequence>
<evidence type="ECO:0000313" key="4">
    <source>
        <dbReference type="Proteomes" id="UP001159100"/>
    </source>
</evidence>
<evidence type="ECO:0000256" key="1">
    <source>
        <dbReference type="SAM" id="MobiDB-lite"/>
    </source>
</evidence>
<keyword evidence="4" id="KW-1185">Reference proteome</keyword>
<feature type="region of interest" description="Disordered" evidence="1">
    <location>
        <begin position="34"/>
        <end position="62"/>
    </location>
</feature>
<reference evidence="3 4" key="1">
    <citation type="submission" date="2023-02" db="EMBL/GenBank/DDBJ databases">
        <title>Pseudomonas chrutzelriedensis sp. nov., a potently antifungal strain isolated from moss.</title>
        <authorList>
            <person name="Schnyder A."/>
            <person name="Kalawong R."/>
            <person name="Eberl L."/>
            <person name="Agnoli K."/>
        </authorList>
    </citation>
    <scope>NUCLEOTIDE SEQUENCE [LARGE SCALE GENOMIC DNA]</scope>
    <source>
        <strain evidence="3 4">681</strain>
    </source>
</reference>
<comment type="caution">
    <text evidence="3">The sequence shown here is derived from an EMBL/GenBank/DDBJ whole genome shotgun (WGS) entry which is preliminary data.</text>
</comment>
<dbReference type="Pfam" id="PF08898">
    <property type="entry name" value="DUF1843"/>
    <property type="match status" value="1"/>
</dbReference>
<accession>A0ABT6QIV4</accession>
<evidence type="ECO:0000313" key="3">
    <source>
        <dbReference type="EMBL" id="MDI2590814.1"/>
    </source>
</evidence>